<evidence type="ECO:0000256" key="2">
    <source>
        <dbReference type="PROSITE-ProRule" id="PRU00335"/>
    </source>
</evidence>
<evidence type="ECO:0000313" key="4">
    <source>
        <dbReference type="EMBL" id="KRM45306.1"/>
    </source>
</evidence>
<protein>
    <submittedName>
        <fullName evidence="4">Regulatory protein TetR</fullName>
    </submittedName>
</protein>
<gene>
    <name evidence="4" type="ORF">FC51_GL000894</name>
</gene>
<reference evidence="4 5" key="1">
    <citation type="journal article" date="2015" name="Genome Announc.">
        <title>Expanding the biotechnology potential of lactobacilli through comparative genomics of 213 strains and associated genera.</title>
        <authorList>
            <person name="Sun Z."/>
            <person name="Harris H.M."/>
            <person name="McCann A."/>
            <person name="Guo C."/>
            <person name="Argimon S."/>
            <person name="Zhang W."/>
            <person name="Yang X."/>
            <person name="Jeffery I.B."/>
            <person name="Cooney J.C."/>
            <person name="Kagawa T.F."/>
            <person name="Liu W."/>
            <person name="Song Y."/>
            <person name="Salvetti E."/>
            <person name="Wrobel A."/>
            <person name="Rasinkangas P."/>
            <person name="Parkhill J."/>
            <person name="Rea M.C."/>
            <person name="O'Sullivan O."/>
            <person name="Ritari J."/>
            <person name="Douillard F.P."/>
            <person name="Paul Ross R."/>
            <person name="Yang R."/>
            <person name="Briner A.E."/>
            <person name="Felis G.E."/>
            <person name="de Vos W.M."/>
            <person name="Barrangou R."/>
            <person name="Klaenhammer T.R."/>
            <person name="Caufield P.W."/>
            <person name="Cui Y."/>
            <person name="Zhang H."/>
            <person name="O'Toole P.W."/>
        </authorList>
    </citation>
    <scope>NUCLEOTIDE SEQUENCE [LARGE SCALE GENOMIC DNA]</scope>
    <source>
        <strain evidence="4 5">DSM 5707</strain>
    </source>
</reference>
<dbReference type="AlphaFoldDB" id="A0A0R1YTA0"/>
<proteinExistence type="predicted"/>
<evidence type="ECO:0000313" key="5">
    <source>
        <dbReference type="Proteomes" id="UP000051957"/>
    </source>
</evidence>
<dbReference type="InterPro" id="IPR001647">
    <property type="entry name" value="HTH_TetR"/>
</dbReference>
<comment type="caution">
    <text evidence="4">The sequence shown here is derived from an EMBL/GenBank/DDBJ whole genome shotgun (WGS) entry which is preliminary data.</text>
</comment>
<dbReference type="Pfam" id="PF00440">
    <property type="entry name" value="TetR_N"/>
    <property type="match status" value="1"/>
</dbReference>
<dbReference type="GO" id="GO:0003677">
    <property type="term" value="F:DNA binding"/>
    <property type="evidence" value="ECO:0007669"/>
    <property type="project" value="UniProtKB-UniRule"/>
</dbReference>
<dbReference type="SUPFAM" id="SSF46689">
    <property type="entry name" value="Homeodomain-like"/>
    <property type="match status" value="1"/>
</dbReference>
<feature type="domain" description="HTH tetR-type" evidence="3">
    <location>
        <begin position="16"/>
        <end position="76"/>
    </location>
</feature>
<feature type="DNA-binding region" description="H-T-H motif" evidence="2">
    <location>
        <begin position="39"/>
        <end position="58"/>
    </location>
</feature>
<keyword evidence="1 2" id="KW-0238">DNA-binding</keyword>
<accession>A0A0R1YTA0</accession>
<dbReference type="EMBL" id="AZGK01000018">
    <property type="protein sequence ID" value="KRM45306.1"/>
    <property type="molecule type" value="Genomic_DNA"/>
</dbReference>
<dbReference type="Gene3D" id="1.10.357.10">
    <property type="entry name" value="Tetracycline Repressor, domain 2"/>
    <property type="match status" value="1"/>
</dbReference>
<dbReference type="PROSITE" id="PS50977">
    <property type="entry name" value="HTH_TETR_2"/>
    <property type="match status" value="1"/>
</dbReference>
<dbReference type="Proteomes" id="UP000051957">
    <property type="component" value="Unassembled WGS sequence"/>
</dbReference>
<organism evidence="4 5">
    <name type="scientific">Lentilactobacillus parabuchneri DSM 5707 = NBRC 107865</name>
    <dbReference type="NCBI Taxonomy" id="1423784"/>
    <lineage>
        <taxon>Bacteria</taxon>
        <taxon>Bacillati</taxon>
        <taxon>Bacillota</taxon>
        <taxon>Bacilli</taxon>
        <taxon>Lactobacillales</taxon>
        <taxon>Lactobacillaceae</taxon>
        <taxon>Lentilactobacillus</taxon>
    </lineage>
</organism>
<evidence type="ECO:0000256" key="1">
    <source>
        <dbReference type="ARBA" id="ARBA00023125"/>
    </source>
</evidence>
<evidence type="ECO:0000259" key="3">
    <source>
        <dbReference type="PROSITE" id="PS50977"/>
    </source>
</evidence>
<dbReference type="PATRIC" id="fig|1423784.4.peg.897"/>
<dbReference type="InterPro" id="IPR009057">
    <property type="entry name" value="Homeodomain-like_sf"/>
</dbReference>
<sequence>MWEENMVSTTFTHLSNEKQTKIRQALLKEFSEQPLAIAQVAPIVKTAGIARGAFYKYFDDLIDAYKYLYGIAMQDIHSDIHNKASGQLDPQFYLNQVEAFVKGAQDSQYFGLIKMHLMKNESLVSQDNVDPTTVSSQEWATMILSHEAIKEIVINPKEQPIVMQRLAEALNLLAGKGKK</sequence>
<name>A0A0R1YTA0_9LACO</name>